<gene>
    <name evidence="4" type="ORF">IAB60_06155</name>
</gene>
<proteinExistence type="predicted"/>
<dbReference type="Proteomes" id="UP000886860">
    <property type="component" value="Unassembled WGS sequence"/>
</dbReference>
<evidence type="ECO:0000256" key="1">
    <source>
        <dbReference type="SAM" id="Phobius"/>
    </source>
</evidence>
<dbReference type="Gene3D" id="3.40.710.10">
    <property type="entry name" value="DD-peptidase/beta-lactamase superfamily"/>
    <property type="match status" value="1"/>
</dbReference>
<keyword evidence="1" id="KW-0812">Transmembrane</keyword>
<dbReference type="InterPro" id="IPR001460">
    <property type="entry name" value="PCN-bd_Tpept"/>
</dbReference>
<keyword evidence="1" id="KW-0472">Membrane</keyword>
<dbReference type="GO" id="GO:0071972">
    <property type="term" value="F:peptidoglycan L,D-transpeptidase activity"/>
    <property type="evidence" value="ECO:0007669"/>
    <property type="project" value="TreeGrafter"/>
</dbReference>
<dbReference type="InterPro" id="IPR054120">
    <property type="entry name" value="PBPA_dimer"/>
</dbReference>
<dbReference type="PANTHER" id="PTHR30627:SF24">
    <property type="entry name" value="PENICILLIN-BINDING PROTEIN 4B"/>
    <property type="match status" value="1"/>
</dbReference>
<dbReference type="InterPro" id="IPR012338">
    <property type="entry name" value="Beta-lactam/transpept-like"/>
</dbReference>
<evidence type="ECO:0000313" key="5">
    <source>
        <dbReference type="Proteomes" id="UP000886860"/>
    </source>
</evidence>
<organism evidence="4 5">
    <name type="scientific">Candidatus Caccovicinus merdipullorum</name>
    <dbReference type="NCBI Taxonomy" id="2840724"/>
    <lineage>
        <taxon>Bacteria</taxon>
        <taxon>Bacillati</taxon>
        <taxon>Bacillota</taxon>
        <taxon>Clostridia</taxon>
        <taxon>Eubacteriales</taxon>
        <taxon>Candidatus Caccovicinus</taxon>
    </lineage>
</organism>
<evidence type="ECO:0000259" key="3">
    <source>
        <dbReference type="Pfam" id="PF21922"/>
    </source>
</evidence>
<dbReference type="PANTHER" id="PTHR30627">
    <property type="entry name" value="PEPTIDOGLYCAN D,D-TRANSPEPTIDASE"/>
    <property type="match status" value="1"/>
</dbReference>
<name>A0A9D1KGK7_9FIRM</name>
<dbReference type="InterPro" id="IPR050515">
    <property type="entry name" value="Beta-lactam/transpept"/>
</dbReference>
<reference evidence="4" key="1">
    <citation type="submission" date="2020-10" db="EMBL/GenBank/DDBJ databases">
        <authorList>
            <person name="Gilroy R."/>
        </authorList>
    </citation>
    <scope>NUCLEOTIDE SEQUENCE</scope>
    <source>
        <strain evidence="4">CHK123-3438</strain>
    </source>
</reference>
<sequence>MKKADPNPNANRNIMIITYAILAIFLGMIAYFVYFLQVESEDVINNSYNARLDSFSDRILRGRILSSDGQSLAETQTAEDGTETRVYPFGSLFAHVVGHSTKGKTGLESQGNFYLLSSHVNLLEQIVNEISDQKNPGDDIVTTLDVGLQQTAYAALGDRKGAVIALEPDTGKILAMVSKPDYDPNPASLDAAWPGLSSSENTEGQLLNRATQGLYPPGSVFKIVTALEAIEEYPDNYLDYMFDCSGIFYIDDYSIRCYHGTAHGSQNLAQAFANSCNGAFANLGLNLNRDRMYSLAGRLLFNSDLPLGMSYSRSTYNMTGESDEWEILQTSIGQGTTQVSPMHIAMITSSIANGGTLMKPYVLDRVQSAAGEEVKKFLPEAYGSLMTADEAAKLNDLMTLVVTEGTGSALRDASYQAAGKTGSAEFETGKETHAWFTGYAPAEDPQIAVTVIVEEGGSGGRAAAPIARQMFDQYLLR</sequence>
<dbReference type="SUPFAM" id="SSF56601">
    <property type="entry name" value="beta-lactamase/transpeptidase-like"/>
    <property type="match status" value="1"/>
</dbReference>
<comment type="caution">
    <text evidence="4">The sequence shown here is derived from an EMBL/GenBank/DDBJ whole genome shotgun (WGS) entry which is preliminary data.</text>
</comment>
<dbReference type="Pfam" id="PF00905">
    <property type="entry name" value="Transpeptidase"/>
    <property type="match status" value="1"/>
</dbReference>
<dbReference type="Pfam" id="PF21922">
    <property type="entry name" value="PBP_dimer_2"/>
    <property type="match status" value="1"/>
</dbReference>
<dbReference type="AlphaFoldDB" id="A0A9D1KGK7"/>
<feature type="transmembrane region" description="Helical" evidence="1">
    <location>
        <begin position="12"/>
        <end position="36"/>
    </location>
</feature>
<dbReference type="GO" id="GO:0008658">
    <property type="term" value="F:penicillin binding"/>
    <property type="evidence" value="ECO:0007669"/>
    <property type="project" value="InterPro"/>
</dbReference>
<feature type="domain" description="Penicillin binding protein A dimerisation" evidence="3">
    <location>
        <begin position="61"/>
        <end position="139"/>
    </location>
</feature>
<dbReference type="EMBL" id="DVKS01000104">
    <property type="protein sequence ID" value="HIT41667.1"/>
    <property type="molecule type" value="Genomic_DNA"/>
</dbReference>
<feature type="domain" description="Penicillin-binding protein transpeptidase" evidence="2">
    <location>
        <begin position="161"/>
        <end position="471"/>
    </location>
</feature>
<evidence type="ECO:0000259" key="2">
    <source>
        <dbReference type="Pfam" id="PF00905"/>
    </source>
</evidence>
<reference evidence="4" key="2">
    <citation type="journal article" date="2021" name="PeerJ">
        <title>Extensive microbial diversity within the chicken gut microbiome revealed by metagenomics and culture.</title>
        <authorList>
            <person name="Gilroy R."/>
            <person name="Ravi A."/>
            <person name="Getino M."/>
            <person name="Pursley I."/>
            <person name="Horton D.L."/>
            <person name="Alikhan N.F."/>
            <person name="Baker D."/>
            <person name="Gharbi K."/>
            <person name="Hall N."/>
            <person name="Watson M."/>
            <person name="Adriaenssens E.M."/>
            <person name="Foster-Nyarko E."/>
            <person name="Jarju S."/>
            <person name="Secka A."/>
            <person name="Antonio M."/>
            <person name="Oren A."/>
            <person name="Chaudhuri R.R."/>
            <person name="La Ragione R."/>
            <person name="Hildebrand F."/>
            <person name="Pallen M.J."/>
        </authorList>
    </citation>
    <scope>NUCLEOTIDE SEQUENCE</scope>
    <source>
        <strain evidence="4">CHK123-3438</strain>
    </source>
</reference>
<keyword evidence="1" id="KW-1133">Transmembrane helix</keyword>
<dbReference type="GO" id="GO:0071555">
    <property type="term" value="P:cell wall organization"/>
    <property type="evidence" value="ECO:0007669"/>
    <property type="project" value="TreeGrafter"/>
</dbReference>
<evidence type="ECO:0000313" key="4">
    <source>
        <dbReference type="EMBL" id="HIT41667.1"/>
    </source>
</evidence>
<dbReference type="GO" id="GO:0005886">
    <property type="term" value="C:plasma membrane"/>
    <property type="evidence" value="ECO:0007669"/>
    <property type="project" value="TreeGrafter"/>
</dbReference>
<dbReference type="Gene3D" id="3.90.1310.10">
    <property type="entry name" value="Penicillin-binding protein 2a (Domain 2)"/>
    <property type="match status" value="1"/>
</dbReference>
<protein>
    <submittedName>
        <fullName evidence="4">Penicillin-binding protein 2</fullName>
    </submittedName>
</protein>
<accession>A0A9D1KGK7</accession>